<keyword evidence="2" id="KW-1185">Reference proteome</keyword>
<evidence type="ECO:0000313" key="1">
    <source>
        <dbReference type="EMBL" id="MCJ1962862.1"/>
    </source>
</evidence>
<dbReference type="SUPFAM" id="SSF56784">
    <property type="entry name" value="HAD-like"/>
    <property type="match status" value="1"/>
</dbReference>
<dbReference type="EMBL" id="JALHAT010000068">
    <property type="protein sequence ID" value="MCJ1962862.1"/>
    <property type="molecule type" value="Genomic_DNA"/>
</dbReference>
<dbReference type="Proteomes" id="UP001162802">
    <property type="component" value="Unassembled WGS sequence"/>
</dbReference>
<evidence type="ECO:0008006" key="3">
    <source>
        <dbReference type="Google" id="ProtNLM"/>
    </source>
</evidence>
<dbReference type="InterPro" id="IPR023214">
    <property type="entry name" value="HAD_sf"/>
</dbReference>
<dbReference type="InterPro" id="IPR036412">
    <property type="entry name" value="HAD-like_sf"/>
</dbReference>
<reference evidence="1" key="1">
    <citation type="submission" date="2022-03" db="EMBL/GenBank/DDBJ databases">
        <title>Identification of a novel bacterium isolated from mangrove sediments.</title>
        <authorList>
            <person name="Pan X."/>
        </authorList>
    </citation>
    <scope>NUCLEOTIDE SEQUENCE</scope>
    <source>
        <strain evidence="1">B2637</strain>
    </source>
</reference>
<comment type="caution">
    <text evidence="1">The sequence shown here is derived from an EMBL/GenBank/DDBJ whole genome shotgun (WGS) entry which is preliminary data.</text>
</comment>
<proteinExistence type="predicted"/>
<name>A0ABT0AI76_9SPHN</name>
<sequence length="244" mass="26849">MKGVDLEGIRVISCDVFDTLLRRNATAEPGRVRHVAERAAAMLLRERGLLVSKEALWRARRNVQHLAYRALDMADPTGEVTFDALVQGMALSLGFGPAEAQVLARAEIEVERTQLAPNTSLLTWLTRRASEGIRIIAVSDTWHTAATIRGLLDDLAEGHPIAKVYTSADLGATKRTAAIFPKVADAEKVPAGAFLHIGDDAQADERMARSAGLRPHRIFPPRLVILERRLDAARARLARKMPER</sequence>
<dbReference type="Gene3D" id="1.10.150.400">
    <property type="match status" value="1"/>
</dbReference>
<dbReference type="RefSeq" id="WP_243803117.1">
    <property type="nucleotide sequence ID" value="NZ_JALHAT010000068.1"/>
</dbReference>
<accession>A0ABT0AI76</accession>
<organism evidence="1 2">
    <name type="scientific">Novosphingobium mangrovi</name>
    <name type="common">ex Hu et al. 2023</name>
    <dbReference type="NCBI Taxonomy" id="2930094"/>
    <lineage>
        <taxon>Bacteria</taxon>
        <taxon>Pseudomonadati</taxon>
        <taxon>Pseudomonadota</taxon>
        <taxon>Alphaproteobacteria</taxon>
        <taxon>Sphingomonadales</taxon>
        <taxon>Sphingomonadaceae</taxon>
        <taxon>Novosphingobium</taxon>
    </lineage>
</organism>
<dbReference type="Gene3D" id="3.40.50.1000">
    <property type="entry name" value="HAD superfamily/HAD-like"/>
    <property type="match status" value="1"/>
</dbReference>
<protein>
    <recommendedName>
        <fullName evidence="3">Hydrolase</fullName>
    </recommendedName>
</protein>
<gene>
    <name evidence="1" type="ORF">MTR65_19430</name>
</gene>
<evidence type="ECO:0000313" key="2">
    <source>
        <dbReference type="Proteomes" id="UP001162802"/>
    </source>
</evidence>